<dbReference type="InterPro" id="IPR006059">
    <property type="entry name" value="SBP"/>
</dbReference>
<evidence type="ECO:0000313" key="5">
    <source>
        <dbReference type="EMBL" id="SER96372.1"/>
    </source>
</evidence>
<dbReference type="STRING" id="64702.SAMN05443377_1232"/>
<dbReference type="Gene3D" id="3.40.190.10">
    <property type="entry name" value="Periplasmic binding protein-like II"/>
    <property type="match status" value="2"/>
</dbReference>
<dbReference type="Proteomes" id="UP000198815">
    <property type="component" value="Unassembled WGS sequence"/>
</dbReference>
<dbReference type="SUPFAM" id="SSF53850">
    <property type="entry name" value="Periplasmic binding protein-like II"/>
    <property type="match status" value="1"/>
</dbReference>
<dbReference type="GO" id="GO:0042956">
    <property type="term" value="P:maltodextrin transmembrane transport"/>
    <property type="evidence" value="ECO:0007669"/>
    <property type="project" value="TreeGrafter"/>
</dbReference>
<evidence type="ECO:0000313" key="6">
    <source>
        <dbReference type="Proteomes" id="UP000198815"/>
    </source>
</evidence>
<evidence type="ECO:0000256" key="2">
    <source>
        <dbReference type="ARBA" id="ARBA00022448"/>
    </source>
</evidence>
<dbReference type="AlphaFoldDB" id="A0A1H9TGP3"/>
<feature type="region of interest" description="Disordered" evidence="4">
    <location>
        <begin position="54"/>
        <end position="74"/>
    </location>
</feature>
<evidence type="ECO:0000256" key="1">
    <source>
        <dbReference type="ARBA" id="ARBA00008520"/>
    </source>
</evidence>
<dbReference type="GO" id="GO:0055052">
    <property type="term" value="C:ATP-binding cassette (ABC) transporter complex, substrate-binding subunit-containing"/>
    <property type="evidence" value="ECO:0007669"/>
    <property type="project" value="TreeGrafter"/>
</dbReference>
<evidence type="ECO:0000256" key="3">
    <source>
        <dbReference type="ARBA" id="ARBA00022729"/>
    </source>
</evidence>
<sequence>MHRHHQLATQIPGISGFIRRREFRHDIQGVSMHKSLFRTVGVLAAALTLAACSSGTSSSSTGNQISPSTDGQGKTLTVWNMTGDLTDATMKAINDEFTKQTGATVKVETQQWSGISTKITTALATDTPPDVVELGNTDVGSFAASGGLMDITSNKSVLQQGGSWLPGLEGPATVDGKLYAAPAFAATRSVIYNKKMWAQAGITEAPTSYTQLTQDLDKVKSTFSSTADFSPFYLPGKYWYAGLQWVWDAGGDIATKGSDGKWSGQLSSNASQKGLEQFKTFQNTYSSKASATLDTTGSAMPDQDKDIFAQGKTSAVLGNSWEIAAIEKDNPQISADDLGTFPFPGVSGNNQPVMLAGSVWGIAQKSKEQGLALTWLKIATSENVQMTNIFGDQGWVPVTKEMTAQAESKASEVQKAFFIAAQNSKSTPAAAHWATIEADGAVQQFFADIASGAKTPKDAASDFDSHLDTVLNG</sequence>
<comment type="similarity">
    <text evidence="1">Belongs to the bacterial solute-binding protein 1 family.</text>
</comment>
<dbReference type="PANTHER" id="PTHR30061">
    <property type="entry name" value="MALTOSE-BINDING PERIPLASMIC PROTEIN"/>
    <property type="match status" value="1"/>
</dbReference>
<dbReference type="GO" id="GO:0015768">
    <property type="term" value="P:maltose transport"/>
    <property type="evidence" value="ECO:0007669"/>
    <property type="project" value="TreeGrafter"/>
</dbReference>
<keyword evidence="2" id="KW-0813">Transport</keyword>
<feature type="compositionally biased region" description="Polar residues" evidence="4">
    <location>
        <begin position="63"/>
        <end position="74"/>
    </location>
</feature>
<dbReference type="PANTHER" id="PTHR30061:SF50">
    <property type="entry name" value="MALTOSE_MALTODEXTRIN-BINDING PERIPLASMIC PROTEIN"/>
    <property type="match status" value="1"/>
</dbReference>
<organism evidence="5 6">
    <name type="scientific">Propionibacterium cyclohexanicum</name>
    <dbReference type="NCBI Taxonomy" id="64702"/>
    <lineage>
        <taxon>Bacteria</taxon>
        <taxon>Bacillati</taxon>
        <taxon>Actinomycetota</taxon>
        <taxon>Actinomycetes</taxon>
        <taxon>Propionibacteriales</taxon>
        <taxon>Propionibacteriaceae</taxon>
        <taxon>Propionibacterium</taxon>
    </lineage>
</organism>
<keyword evidence="3" id="KW-0732">Signal</keyword>
<keyword evidence="6" id="KW-1185">Reference proteome</keyword>
<dbReference type="Pfam" id="PF13416">
    <property type="entry name" value="SBP_bac_8"/>
    <property type="match status" value="1"/>
</dbReference>
<dbReference type="EMBL" id="FOGZ01000023">
    <property type="protein sequence ID" value="SER96372.1"/>
    <property type="molecule type" value="Genomic_DNA"/>
</dbReference>
<proteinExistence type="inferred from homology"/>
<dbReference type="GO" id="GO:1901982">
    <property type="term" value="F:maltose binding"/>
    <property type="evidence" value="ECO:0007669"/>
    <property type="project" value="TreeGrafter"/>
</dbReference>
<accession>A0A1H9TGP3</accession>
<gene>
    <name evidence="5" type="ORF">SAMN05443377_1232</name>
</gene>
<evidence type="ECO:0000256" key="4">
    <source>
        <dbReference type="SAM" id="MobiDB-lite"/>
    </source>
</evidence>
<reference evidence="5 6" key="1">
    <citation type="submission" date="2016-10" db="EMBL/GenBank/DDBJ databases">
        <authorList>
            <person name="de Groot N.N."/>
        </authorList>
    </citation>
    <scope>NUCLEOTIDE SEQUENCE [LARGE SCALE GENOMIC DNA]</scope>
    <source>
        <strain evidence="5 6">DSM 16859</strain>
    </source>
</reference>
<name>A0A1H9TGP3_9ACTN</name>
<protein>
    <submittedName>
        <fullName evidence="5">N,N'-diacetylchitobiose transport system substrate-binding protein</fullName>
    </submittedName>
</protein>